<accession>A0A1B9Y367</accession>
<dbReference type="Gene3D" id="1.10.150.130">
    <property type="match status" value="1"/>
</dbReference>
<evidence type="ECO:0000313" key="5">
    <source>
        <dbReference type="EMBL" id="OCK44189.1"/>
    </source>
</evidence>
<dbReference type="Pfam" id="PF00589">
    <property type="entry name" value="Phage_integrase"/>
    <property type="match status" value="1"/>
</dbReference>
<feature type="domain" description="Tyr recombinase" evidence="4">
    <location>
        <begin position="214"/>
        <end position="406"/>
    </location>
</feature>
<dbReference type="Proteomes" id="UP000093186">
    <property type="component" value="Unassembled WGS sequence"/>
</dbReference>
<dbReference type="EMBL" id="MAKX01000001">
    <property type="protein sequence ID" value="OCK44189.1"/>
    <property type="molecule type" value="Genomic_DNA"/>
</dbReference>
<dbReference type="GO" id="GO:0015074">
    <property type="term" value="P:DNA integration"/>
    <property type="evidence" value="ECO:0007669"/>
    <property type="project" value="InterPro"/>
</dbReference>
<dbReference type="InterPro" id="IPR013762">
    <property type="entry name" value="Integrase-like_cat_sf"/>
</dbReference>
<reference evidence="5 6" key="1">
    <citation type="submission" date="2016-06" db="EMBL/GenBank/DDBJ databases">
        <title>Draft Genome Sequence of Tenacibaculum soleae UCD-KL19.</title>
        <authorList>
            <person name="Eisen J.A."/>
            <person name="Coil D.A."/>
            <person name="Lujan K.M."/>
        </authorList>
    </citation>
    <scope>NUCLEOTIDE SEQUENCE [LARGE SCALE GENOMIC DNA]</scope>
    <source>
        <strain evidence="5 6">UCD-KL19</strain>
    </source>
</reference>
<dbReference type="PROSITE" id="PS51898">
    <property type="entry name" value="TYR_RECOMBINASE"/>
    <property type="match status" value="1"/>
</dbReference>
<comment type="similarity">
    <text evidence="1">Belongs to the 'phage' integrase family.</text>
</comment>
<comment type="caution">
    <text evidence="5">The sequence shown here is derived from an EMBL/GenBank/DDBJ whole genome shotgun (WGS) entry which is preliminary data.</text>
</comment>
<gene>
    <name evidence="5" type="ORF">BA195_05760</name>
</gene>
<dbReference type="InterPro" id="IPR011010">
    <property type="entry name" value="DNA_brk_join_enz"/>
</dbReference>
<dbReference type="AlphaFoldDB" id="A0A1B9Y367"/>
<sequence>MKHTFCLRKPKDVKETLIIFSCYFKNEKKQFKYSVRESILPDHWDFENTKPKNKGKNIAIDQKRISSIINKYSAEFNSYNAKCELSELEFTSELLKNHFNKVFGNVTTSKTSFFEVYDKFMEEKIKRKEWKKSTIKRYNNIKNLLLEFEKVKKYKLTFSKINNTFYTELTDFCYEYKDHYTNTFNRNIGLIKTFLFWCLKKEYTYNRKFTDFNKPNRVLTREEVLSLENIKELYNFNFIEKHLVEIRDTFIFQCLTGMRYGELKRVNKRIINNNDCILLKEEKDSGKPTREIPLMSISKAILEKYDYILPLRTNQKENDYIKVILKEAGFTHEVEYTRTKGVEQKLFVKKFYERISTHTARRTFVTIMRNKGIPDKTIMSITGHKDIKSFNMYHQVDNSAKIDAVKSVFEKF</sequence>
<dbReference type="InterPro" id="IPR010998">
    <property type="entry name" value="Integrase_recombinase_N"/>
</dbReference>
<evidence type="ECO:0000256" key="1">
    <source>
        <dbReference type="ARBA" id="ARBA00008857"/>
    </source>
</evidence>
<dbReference type="InterPro" id="IPR050090">
    <property type="entry name" value="Tyrosine_recombinase_XerCD"/>
</dbReference>
<evidence type="ECO:0000313" key="6">
    <source>
        <dbReference type="Proteomes" id="UP000093186"/>
    </source>
</evidence>
<keyword evidence="6" id="KW-1185">Reference proteome</keyword>
<evidence type="ECO:0000256" key="2">
    <source>
        <dbReference type="ARBA" id="ARBA00023125"/>
    </source>
</evidence>
<dbReference type="RefSeq" id="WP_068703322.1">
    <property type="nucleotide sequence ID" value="NZ_MAKX01000001.1"/>
</dbReference>
<name>A0A1B9Y367_9FLAO</name>
<keyword evidence="2" id="KW-0238">DNA-binding</keyword>
<keyword evidence="3" id="KW-0233">DNA recombination</keyword>
<evidence type="ECO:0000256" key="3">
    <source>
        <dbReference type="ARBA" id="ARBA00023172"/>
    </source>
</evidence>
<dbReference type="InterPro" id="IPR002104">
    <property type="entry name" value="Integrase_catalytic"/>
</dbReference>
<dbReference type="STRING" id="447689.BA195_05760"/>
<dbReference type="GO" id="GO:0003677">
    <property type="term" value="F:DNA binding"/>
    <property type="evidence" value="ECO:0007669"/>
    <property type="project" value="UniProtKB-KW"/>
</dbReference>
<dbReference type="Gene3D" id="1.10.443.10">
    <property type="entry name" value="Intergrase catalytic core"/>
    <property type="match status" value="1"/>
</dbReference>
<dbReference type="OrthoDB" id="892893at2"/>
<dbReference type="PANTHER" id="PTHR30349:SF64">
    <property type="entry name" value="PROPHAGE INTEGRASE INTD-RELATED"/>
    <property type="match status" value="1"/>
</dbReference>
<evidence type="ECO:0000259" key="4">
    <source>
        <dbReference type="PROSITE" id="PS51898"/>
    </source>
</evidence>
<dbReference type="SUPFAM" id="SSF56349">
    <property type="entry name" value="DNA breaking-rejoining enzymes"/>
    <property type="match status" value="1"/>
</dbReference>
<proteinExistence type="inferred from homology"/>
<organism evidence="5 6">
    <name type="scientific">Tenacibaculum soleae</name>
    <dbReference type="NCBI Taxonomy" id="447689"/>
    <lineage>
        <taxon>Bacteria</taxon>
        <taxon>Pseudomonadati</taxon>
        <taxon>Bacteroidota</taxon>
        <taxon>Flavobacteriia</taxon>
        <taxon>Flavobacteriales</taxon>
        <taxon>Flavobacteriaceae</taxon>
        <taxon>Tenacibaculum</taxon>
    </lineage>
</organism>
<protein>
    <recommendedName>
        <fullName evidence="4">Tyr recombinase domain-containing protein</fullName>
    </recommendedName>
</protein>
<dbReference type="PANTHER" id="PTHR30349">
    <property type="entry name" value="PHAGE INTEGRASE-RELATED"/>
    <property type="match status" value="1"/>
</dbReference>
<dbReference type="GO" id="GO:0006310">
    <property type="term" value="P:DNA recombination"/>
    <property type="evidence" value="ECO:0007669"/>
    <property type="project" value="UniProtKB-KW"/>
</dbReference>